<evidence type="ECO:0000313" key="3">
    <source>
        <dbReference type="Proteomes" id="UP001432027"/>
    </source>
</evidence>
<sequence length="89" mass="9970">IAALEILSTVIAIVLLPIHIWLILVLLSAQASVGINRSYRIFNANITVLNLIYTIYKLAIHDAAWYSLTSEWFMANGWLAYVDYAVVSS</sequence>
<keyword evidence="1" id="KW-0472">Membrane</keyword>
<name>A0AAV5SUU4_9BILA</name>
<gene>
    <name evidence="2" type="ORF">PENTCL1PPCAC_9073</name>
</gene>
<keyword evidence="1" id="KW-0812">Transmembrane</keyword>
<protein>
    <recommendedName>
        <fullName evidence="4">G protein-coupled receptor</fullName>
    </recommendedName>
</protein>
<comment type="caution">
    <text evidence="2">The sequence shown here is derived from an EMBL/GenBank/DDBJ whole genome shotgun (WGS) entry which is preliminary data.</text>
</comment>
<reference evidence="2" key="1">
    <citation type="submission" date="2023-10" db="EMBL/GenBank/DDBJ databases">
        <title>Genome assembly of Pristionchus species.</title>
        <authorList>
            <person name="Yoshida K."/>
            <person name="Sommer R.J."/>
        </authorList>
    </citation>
    <scope>NUCLEOTIDE SEQUENCE</scope>
    <source>
        <strain evidence="2">RS0144</strain>
    </source>
</reference>
<feature type="non-terminal residue" evidence="2">
    <location>
        <position position="1"/>
    </location>
</feature>
<dbReference type="EMBL" id="BTSX01000002">
    <property type="protein sequence ID" value="GMS86898.1"/>
    <property type="molecule type" value="Genomic_DNA"/>
</dbReference>
<feature type="non-terminal residue" evidence="2">
    <location>
        <position position="89"/>
    </location>
</feature>
<evidence type="ECO:0000313" key="2">
    <source>
        <dbReference type="EMBL" id="GMS86898.1"/>
    </source>
</evidence>
<keyword evidence="1" id="KW-1133">Transmembrane helix</keyword>
<accession>A0AAV5SUU4</accession>
<feature type="transmembrane region" description="Helical" evidence="1">
    <location>
        <begin position="41"/>
        <end position="60"/>
    </location>
</feature>
<organism evidence="2 3">
    <name type="scientific">Pristionchus entomophagus</name>
    <dbReference type="NCBI Taxonomy" id="358040"/>
    <lineage>
        <taxon>Eukaryota</taxon>
        <taxon>Metazoa</taxon>
        <taxon>Ecdysozoa</taxon>
        <taxon>Nematoda</taxon>
        <taxon>Chromadorea</taxon>
        <taxon>Rhabditida</taxon>
        <taxon>Rhabditina</taxon>
        <taxon>Diplogasteromorpha</taxon>
        <taxon>Diplogasteroidea</taxon>
        <taxon>Neodiplogasteridae</taxon>
        <taxon>Pristionchus</taxon>
    </lineage>
</organism>
<dbReference type="Proteomes" id="UP001432027">
    <property type="component" value="Unassembled WGS sequence"/>
</dbReference>
<feature type="transmembrane region" description="Helical" evidence="1">
    <location>
        <begin position="6"/>
        <end position="29"/>
    </location>
</feature>
<evidence type="ECO:0000256" key="1">
    <source>
        <dbReference type="SAM" id="Phobius"/>
    </source>
</evidence>
<proteinExistence type="predicted"/>
<evidence type="ECO:0008006" key="4">
    <source>
        <dbReference type="Google" id="ProtNLM"/>
    </source>
</evidence>
<dbReference type="AlphaFoldDB" id="A0AAV5SUU4"/>
<keyword evidence="3" id="KW-1185">Reference proteome</keyword>